<dbReference type="OrthoDB" id="10010367at2"/>
<dbReference type="AlphaFoldDB" id="A0A172RZ64"/>
<accession>A0A172RZ64</accession>
<organism evidence="2 3">
    <name type="scientific">Denitrobacterium detoxificans</name>
    <dbReference type="NCBI Taxonomy" id="79604"/>
    <lineage>
        <taxon>Bacteria</taxon>
        <taxon>Bacillati</taxon>
        <taxon>Actinomycetota</taxon>
        <taxon>Coriobacteriia</taxon>
        <taxon>Eggerthellales</taxon>
        <taxon>Eggerthellaceae</taxon>
        <taxon>Denitrobacterium</taxon>
    </lineage>
</organism>
<dbReference type="KEGG" id="ddt:AAY81_07725"/>
<dbReference type="STRING" id="79604.AAY81_07725"/>
<protein>
    <submittedName>
        <fullName evidence="2">Uncharacterized protein</fullName>
    </submittedName>
</protein>
<feature type="compositionally biased region" description="Low complexity" evidence="1">
    <location>
        <begin position="33"/>
        <end position="48"/>
    </location>
</feature>
<dbReference type="RefSeq" id="WP_066663521.1">
    <property type="nucleotide sequence ID" value="NZ_CP011402.1"/>
</dbReference>
<dbReference type="Proteomes" id="UP000182975">
    <property type="component" value="Unassembled WGS sequence"/>
</dbReference>
<dbReference type="EMBL" id="FOEC01000002">
    <property type="protein sequence ID" value="SEO50258.1"/>
    <property type="molecule type" value="Genomic_DNA"/>
</dbReference>
<feature type="region of interest" description="Disordered" evidence="1">
    <location>
        <begin position="1"/>
        <end position="49"/>
    </location>
</feature>
<name>A0A172RZ64_9ACTN</name>
<evidence type="ECO:0000313" key="3">
    <source>
        <dbReference type="Proteomes" id="UP000182975"/>
    </source>
</evidence>
<reference evidence="3" key="1">
    <citation type="submission" date="2016-10" db="EMBL/GenBank/DDBJ databases">
        <authorList>
            <person name="Varghese N."/>
        </authorList>
    </citation>
    <scope>NUCLEOTIDE SEQUENCE [LARGE SCALE GENOMIC DNA]</scope>
    <source>
        <strain evidence="3">DSM 21843</strain>
    </source>
</reference>
<sequence>MSNSETASPSQQPGDGQGQSPATDVSQRDALNQPGQASAQAPASGTPGIEHLGYAGMDIPIFRQSSNDLFVALQPPQALPYVMAPHGMPPQQIVDFFAAHVPEVEDMRAKMIKRFQKSPSMKCLYRTGDVAYVMGRPFMLHVNPLKMGGGMSGKHRATRGRATVKFEANTDISKLTLYVVNPRSYDQVRTAFLSYANRVIMNNAVGLVGTCMQGLAEEPPAQPIAVRMKPLRHGWSHYENGCLWLSDELVAYPVDCLVWAIWTGLAPLATKPEPQQQEYLASMLPGWKRASEILANREEPFSNQ</sequence>
<keyword evidence="3" id="KW-1185">Reference proteome</keyword>
<feature type="compositionally biased region" description="Low complexity" evidence="1">
    <location>
        <begin position="8"/>
        <end position="21"/>
    </location>
</feature>
<evidence type="ECO:0000256" key="1">
    <source>
        <dbReference type="SAM" id="MobiDB-lite"/>
    </source>
</evidence>
<evidence type="ECO:0000313" key="2">
    <source>
        <dbReference type="EMBL" id="SEO50258.1"/>
    </source>
</evidence>
<gene>
    <name evidence="2" type="ORF">SAMN02910314_00366</name>
</gene>
<proteinExistence type="predicted"/>